<dbReference type="PANTHER" id="PTHR21047:SF2">
    <property type="entry name" value="THYMIDINE DIPHOSPHO-4-KETO-RHAMNOSE 3,5-EPIMERASE"/>
    <property type="match status" value="1"/>
</dbReference>
<sequence length="173" mass="20440">MNYPYLIFSNQNNLIDGVVLRKLIIHKDPTGTLVETLRTDWQDVFGQEMPFAMQYFSVTPSGIARDEDKWHVHKYQEDRFICAKGRIVVAVYDPREKSRTKDNLNLFLMGPEKDEEMFMVVIPRETYHGFMVVSKEPGYLLNFPTQLYNPEDEGRVQNDILKWQKVREDFLSK</sequence>
<dbReference type="InterPro" id="IPR000888">
    <property type="entry name" value="RmlC-like"/>
</dbReference>
<organism evidence="2 3">
    <name type="scientific">Candidatus Curtissbacteria bacterium RIFOXYA1_FULL_41_14</name>
    <dbReference type="NCBI Taxonomy" id="1797737"/>
    <lineage>
        <taxon>Bacteria</taxon>
        <taxon>Candidatus Curtissiibacteriota</taxon>
    </lineage>
</organism>
<reference evidence="2 3" key="1">
    <citation type="journal article" date="2016" name="Nat. Commun.">
        <title>Thousands of microbial genomes shed light on interconnected biogeochemical processes in an aquifer system.</title>
        <authorList>
            <person name="Anantharaman K."/>
            <person name="Brown C.T."/>
            <person name="Hug L.A."/>
            <person name="Sharon I."/>
            <person name="Castelle C.J."/>
            <person name="Probst A.J."/>
            <person name="Thomas B.C."/>
            <person name="Singh A."/>
            <person name="Wilkins M.J."/>
            <person name="Karaoz U."/>
            <person name="Brodie E.L."/>
            <person name="Williams K.H."/>
            <person name="Hubbard S.S."/>
            <person name="Banfield J.F."/>
        </authorList>
    </citation>
    <scope>NUCLEOTIDE SEQUENCE [LARGE SCALE GENOMIC DNA]</scope>
</reference>
<dbReference type="GO" id="GO:0005829">
    <property type="term" value="C:cytosol"/>
    <property type="evidence" value="ECO:0007669"/>
    <property type="project" value="TreeGrafter"/>
</dbReference>
<dbReference type="GO" id="GO:0000271">
    <property type="term" value="P:polysaccharide biosynthetic process"/>
    <property type="evidence" value="ECO:0007669"/>
    <property type="project" value="TreeGrafter"/>
</dbReference>
<dbReference type="CDD" id="cd02208">
    <property type="entry name" value="cupin_RmlC-like"/>
    <property type="match status" value="1"/>
</dbReference>
<evidence type="ECO:0000256" key="1">
    <source>
        <dbReference type="PIRSR" id="PIRSR600888-3"/>
    </source>
</evidence>
<gene>
    <name evidence="2" type="ORF">A2196_01105</name>
</gene>
<dbReference type="Pfam" id="PF00908">
    <property type="entry name" value="dTDP_sugar_isom"/>
    <property type="match status" value="1"/>
</dbReference>
<dbReference type="Gene3D" id="2.60.120.10">
    <property type="entry name" value="Jelly Rolls"/>
    <property type="match status" value="1"/>
</dbReference>
<dbReference type="EMBL" id="MFCA01000029">
    <property type="protein sequence ID" value="OGE01292.1"/>
    <property type="molecule type" value="Genomic_DNA"/>
</dbReference>
<name>A0A1F5HB80_9BACT</name>
<dbReference type="InterPro" id="IPR011051">
    <property type="entry name" value="RmlC_Cupin_sf"/>
</dbReference>
<feature type="site" description="Participates in a stacking interaction with the thymidine ring of dTDP-4-oxo-6-deoxyglucose" evidence="1">
    <location>
        <position position="148"/>
    </location>
</feature>
<protein>
    <recommendedName>
        <fullName evidence="4">dTDP-4-dehydrorhamnose 3,5-epimerase</fullName>
    </recommendedName>
</protein>
<dbReference type="SUPFAM" id="SSF51182">
    <property type="entry name" value="RmlC-like cupins"/>
    <property type="match status" value="1"/>
</dbReference>
<evidence type="ECO:0008006" key="4">
    <source>
        <dbReference type="Google" id="ProtNLM"/>
    </source>
</evidence>
<dbReference type="AlphaFoldDB" id="A0A1F5HB80"/>
<dbReference type="PANTHER" id="PTHR21047">
    <property type="entry name" value="DTDP-6-DEOXY-D-GLUCOSE-3,5 EPIMERASE"/>
    <property type="match status" value="1"/>
</dbReference>
<dbReference type="STRING" id="1797737.A2196_01105"/>
<proteinExistence type="predicted"/>
<dbReference type="GO" id="GO:0008830">
    <property type="term" value="F:dTDP-4-dehydrorhamnose 3,5-epimerase activity"/>
    <property type="evidence" value="ECO:0007669"/>
    <property type="project" value="InterPro"/>
</dbReference>
<evidence type="ECO:0000313" key="3">
    <source>
        <dbReference type="Proteomes" id="UP000176751"/>
    </source>
</evidence>
<comment type="caution">
    <text evidence="2">The sequence shown here is derived from an EMBL/GenBank/DDBJ whole genome shotgun (WGS) entry which is preliminary data.</text>
</comment>
<dbReference type="Proteomes" id="UP000176751">
    <property type="component" value="Unassembled WGS sequence"/>
</dbReference>
<accession>A0A1F5HB80</accession>
<dbReference type="InterPro" id="IPR014710">
    <property type="entry name" value="RmlC-like_jellyroll"/>
</dbReference>
<evidence type="ECO:0000313" key="2">
    <source>
        <dbReference type="EMBL" id="OGE01292.1"/>
    </source>
</evidence>